<dbReference type="GO" id="GO:0005549">
    <property type="term" value="F:odorant binding"/>
    <property type="evidence" value="ECO:0007669"/>
    <property type="project" value="InterPro"/>
</dbReference>
<evidence type="ECO:0000256" key="2">
    <source>
        <dbReference type="ARBA" id="ARBA00022475"/>
    </source>
</evidence>
<evidence type="ECO:0000256" key="5">
    <source>
        <dbReference type="ARBA" id="ARBA00022725"/>
    </source>
</evidence>
<comment type="subcellular location">
    <subcellularLocation>
        <location evidence="1">Cell membrane</location>
        <topology evidence="1">Multi-pass membrane protein</topology>
    </subcellularLocation>
</comment>
<proteinExistence type="predicted"/>
<keyword evidence="6" id="KW-1133">Transmembrane helix</keyword>
<keyword evidence="2" id="KW-1003">Cell membrane</keyword>
<reference evidence="10 11" key="1">
    <citation type="journal article" date="2017" name="G3 (Bethesda)">
        <title>The Physical Genome Mapping of Anopheles albimanus Corrected Scaffold Misassemblies and Identified Interarm Rearrangements in Genus Anopheles.</title>
        <authorList>
            <person name="Artemov G.N."/>
            <person name="Peery A.N."/>
            <person name="Jiang X."/>
            <person name="Tu Z."/>
            <person name="Stegniy V.N."/>
            <person name="Sharakhova M.V."/>
            <person name="Sharakhov I.V."/>
        </authorList>
    </citation>
    <scope>NUCLEOTIDE SEQUENCE [LARGE SCALE GENOMIC DNA]</scope>
    <source>
        <strain evidence="10 11">ALBI9_A</strain>
    </source>
</reference>
<dbReference type="VEuPathDB" id="VectorBase:AALB20_031748"/>
<evidence type="ECO:0000313" key="11">
    <source>
        <dbReference type="Proteomes" id="UP000069272"/>
    </source>
</evidence>
<name>A0A182F7I6_ANOAL</name>
<dbReference type="VEuPathDB" id="VectorBase:AALB20_027793"/>
<dbReference type="Pfam" id="PF02949">
    <property type="entry name" value="7tm_6"/>
    <property type="match status" value="1"/>
</dbReference>
<dbReference type="STRING" id="7167.A0A182F7I6"/>
<keyword evidence="3" id="KW-0716">Sensory transduction</keyword>
<evidence type="ECO:0000256" key="7">
    <source>
        <dbReference type="ARBA" id="ARBA00023136"/>
    </source>
</evidence>
<dbReference type="VEuPathDB" id="VectorBase:AALB002445"/>
<evidence type="ECO:0000256" key="3">
    <source>
        <dbReference type="ARBA" id="ARBA00022606"/>
    </source>
</evidence>
<organism evidence="10 11">
    <name type="scientific">Anopheles albimanus</name>
    <name type="common">New world malaria mosquito</name>
    <dbReference type="NCBI Taxonomy" id="7167"/>
    <lineage>
        <taxon>Eukaryota</taxon>
        <taxon>Metazoa</taxon>
        <taxon>Ecdysozoa</taxon>
        <taxon>Arthropoda</taxon>
        <taxon>Hexapoda</taxon>
        <taxon>Insecta</taxon>
        <taxon>Pterygota</taxon>
        <taxon>Neoptera</taxon>
        <taxon>Endopterygota</taxon>
        <taxon>Diptera</taxon>
        <taxon>Nematocera</taxon>
        <taxon>Culicoidea</taxon>
        <taxon>Culicidae</taxon>
        <taxon>Anophelinae</taxon>
        <taxon>Anopheles</taxon>
    </lineage>
</organism>
<dbReference type="InterPro" id="IPR004117">
    <property type="entry name" value="7tm6_olfct_rcpt"/>
</dbReference>
<dbReference type="GO" id="GO:0007165">
    <property type="term" value="P:signal transduction"/>
    <property type="evidence" value="ECO:0007669"/>
    <property type="project" value="UniProtKB-KW"/>
</dbReference>
<keyword evidence="11" id="KW-1185">Reference proteome</keyword>
<reference evidence="10" key="2">
    <citation type="submission" date="2022-08" db="UniProtKB">
        <authorList>
            <consortium name="EnsemblMetazoa"/>
        </authorList>
    </citation>
    <scope>IDENTIFICATION</scope>
    <source>
        <strain evidence="10">STECLA/ALBI9_A</strain>
    </source>
</reference>
<keyword evidence="7" id="KW-0472">Membrane</keyword>
<dbReference type="EnsemblMetazoa" id="AALB002445-RA">
    <property type="protein sequence ID" value="AALB002445-PA"/>
    <property type="gene ID" value="AALB002445"/>
</dbReference>
<dbReference type="PANTHER" id="PTHR21137:SF35">
    <property type="entry name" value="ODORANT RECEPTOR 19A-RELATED"/>
    <property type="match status" value="1"/>
</dbReference>
<evidence type="ECO:0000256" key="1">
    <source>
        <dbReference type="ARBA" id="ARBA00004651"/>
    </source>
</evidence>
<dbReference type="PANTHER" id="PTHR21137">
    <property type="entry name" value="ODORANT RECEPTOR"/>
    <property type="match status" value="1"/>
</dbReference>
<dbReference type="AlphaFoldDB" id="A0A182F7I6"/>
<protein>
    <submittedName>
        <fullName evidence="10">Uncharacterized protein</fullName>
    </submittedName>
</protein>
<accession>A0A182F7I6</accession>
<dbReference type="Proteomes" id="UP000069272">
    <property type="component" value="Chromosome 2R"/>
</dbReference>
<dbReference type="GO" id="GO:0005886">
    <property type="term" value="C:plasma membrane"/>
    <property type="evidence" value="ECO:0007669"/>
    <property type="project" value="UniProtKB-SubCell"/>
</dbReference>
<dbReference type="GO" id="GO:0004984">
    <property type="term" value="F:olfactory receptor activity"/>
    <property type="evidence" value="ECO:0007669"/>
    <property type="project" value="InterPro"/>
</dbReference>
<evidence type="ECO:0000256" key="4">
    <source>
        <dbReference type="ARBA" id="ARBA00022692"/>
    </source>
</evidence>
<sequence length="374" mass="42437">MVLRLANLSGVDETPEHRYRFVIMFIFFVIVILVPKVVFGFPDVESSIIGLAELVFEVNNFVGMLIMFGQSQRFSVLKERLQQFADDIYSDGSGPLIEALRTTQRKWERANKLFCQILFCSSNVYCCTPMMFSLWSYCDTLRNENSTMQYAQHMEENFYGLETRTSFVNSTILALVMIPMTCMCALNGGAKLVMVVNMIGYCAMCFNLVSLKLQDVARNNTHQKDIKRIVRMHQDALECAGLVEEYVSPVLLLHIVMGVLIWCSILLFFTITGFRNSQSINITVLFLFNTAETVGLCYFGEALFRGSLQVGNAVYDVDWESQTVGVQADLQMILLRSQRPVGVTAGKFTFMNLELFAGIVQKTYSIYIVLKDVI</sequence>
<keyword evidence="5" id="KW-0552">Olfaction</keyword>
<keyword evidence="4" id="KW-0812">Transmembrane</keyword>
<evidence type="ECO:0000256" key="9">
    <source>
        <dbReference type="ARBA" id="ARBA00023224"/>
    </source>
</evidence>
<evidence type="ECO:0000256" key="6">
    <source>
        <dbReference type="ARBA" id="ARBA00022989"/>
    </source>
</evidence>
<evidence type="ECO:0000256" key="8">
    <source>
        <dbReference type="ARBA" id="ARBA00023170"/>
    </source>
</evidence>
<evidence type="ECO:0000313" key="10">
    <source>
        <dbReference type="EnsemblMetazoa" id="AALB002445-PA"/>
    </source>
</evidence>
<keyword evidence="8" id="KW-0675">Receptor</keyword>
<keyword evidence="9" id="KW-0807">Transducer</keyword>